<dbReference type="EMBL" id="LN891008">
    <property type="protein sequence ID" value="CUS11949.1"/>
    <property type="molecule type" value="Genomic_DNA"/>
</dbReference>
<dbReference type="Proteomes" id="UP001412239">
    <property type="component" value="Unassembled WGS sequence"/>
</dbReference>
<dbReference type="InterPro" id="IPR007599">
    <property type="entry name" value="DER1"/>
</dbReference>
<dbReference type="AlphaFoldDB" id="A0A292PWL8"/>
<dbReference type="SUPFAM" id="SSF144091">
    <property type="entry name" value="Rhomboid-like"/>
    <property type="match status" value="1"/>
</dbReference>
<dbReference type="GO" id="GO:0005789">
    <property type="term" value="C:endoplasmic reticulum membrane"/>
    <property type="evidence" value="ECO:0007669"/>
    <property type="project" value="UniProtKB-SubCell"/>
</dbReference>
<dbReference type="InterPro" id="IPR035952">
    <property type="entry name" value="Rhomboid-like_sf"/>
</dbReference>
<reference evidence="8" key="1">
    <citation type="submission" date="2015-10" db="EMBL/GenBank/DDBJ databases">
        <authorList>
            <person name="Regsiter A."/>
            <person name="william w."/>
        </authorList>
    </citation>
    <scope>NUCLEOTIDE SEQUENCE</scope>
    <source>
        <strain evidence="8">Montdore</strain>
    </source>
</reference>
<keyword evidence="9" id="KW-1185">Reference proteome</keyword>
<comment type="similarity">
    <text evidence="2 7">Belongs to the derlin family.</text>
</comment>
<name>A0A292PWL8_9PEZI</name>
<evidence type="ECO:0000256" key="5">
    <source>
        <dbReference type="ARBA" id="ARBA00022989"/>
    </source>
</evidence>
<dbReference type="PANTHER" id="PTHR11009">
    <property type="entry name" value="DER1-LIKE PROTEIN, DERLIN"/>
    <property type="match status" value="1"/>
</dbReference>
<keyword evidence="4 7" id="KW-0256">Endoplasmic reticulum</keyword>
<evidence type="ECO:0000313" key="8">
    <source>
        <dbReference type="EMBL" id="CUS11949.1"/>
    </source>
</evidence>
<keyword evidence="6 7" id="KW-0472">Membrane</keyword>
<dbReference type="GO" id="GO:0006950">
    <property type="term" value="P:response to stress"/>
    <property type="evidence" value="ECO:0007669"/>
    <property type="project" value="UniProtKB-ARBA"/>
</dbReference>
<feature type="transmembrane region" description="Helical" evidence="7">
    <location>
        <begin position="20"/>
        <end position="43"/>
    </location>
</feature>
<organism evidence="8 9">
    <name type="scientific">Tuber aestivum</name>
    <name type="common">summer truffle</name>
    <dbReference type="NCBI Taxonomy" id="59557"/>
    <lineage>
        <taxon>Eukaryota</taxon>
        <taxon>Fungi</taxon>
        <taxon>Dikarya</taxon>
        <taxon>Ascomycota</taxon>
        <taxon>Pezizomycotina</taxon>
        <taxon>Pezizomycetes</taxon>
        <taxon>Pezizales</taxon>
        <taxon>Tuberaceae</taxon>
        <taxon>Tuber</taxon>
    </lineage>
</organism>
<evidence type="ECO:0000256" key="7">
    <source>
        <dbReference type="RuleBase" id="RU363059"/>
    </source>
</evidence>
<keyword evidence="3 7" id="KW-0812">Transmembrane</keyword>
<sequence length="252" mass="28674">MAELNTLEQWYYDVPIVTRVWTTSAVLTSVLVQCQIITPFQLFYSPASVWQKGQYWRLGTTFLYFGPLSLDFMFHIFFMSRYSRNLEESSFRGRTADFAWLIVYSAVSLLVLSPIASMPFLGSPLSFSLVYIWARRNPAVRLSFLGLFVFSAPYLPWVLLGFSLLLNNTLPKDDLLGIVVGHGTFSLLSYRIVSSTGAAWKGGWMVDLYYFFSDIYPRIRNGSRPLDPPAIWRRMFSAAPSPPPEAPAARAE</sequence>
<feature type="transmembrane region" description="Helical" evidence="7">
    <location>
        <begin position="142"/>
        <end position="163"/>
    </location>
</feature>
<gene>
    <name evidence="8" type="ORF">GSTUAT00003997001</name>
</gene>
<feature type="transmembrane region" description="Helical" evidence="7">
    <location>
        <begin position="55"/>
        <end position="78"/>
    </location>
</feature>
<protein>
    <recommendedName>
        <fullName evidence="7">Derlin</fullName>
    </recommendedName>
</protein>
<evidence type="ECO:0000313" key="9">
    <source>
        <dbReference type="Proteomes" id="UP001412239"/>
    </source>
</evidence>
<evidence type="ECO:0000256" key="4">
    <source>
        <dbReference type="ARBA" id="ARBA00022824"/>
    </source>
</evidence>
<comment type="subcellular location">
    <subcellularLocation>
        <location evidence="1 7">Endoplasmic reticulum membrane</location>
        <topology evidence="1 7">Multi-pass membrane protein</topology>
    </subcellularLocation>
</comment>
<accession>A0A292PWL8</accession>
<comment type="function">
    <text evidence="7">May be involved in the degradation of misfolded endoplasmic reticulum (ER) luminal proteins.</text>
</comment>
<keyword evidence="5 7" id="KW-1133">Transmembrane helix</keyword>
<evidence type="ECO:0000256" key="2">
    <source>
        <dbReference type="ARBA" id="ARBA00008917"/>
    </source>
</evidence>
<evidence type="ECO:0000256" key="6">
    <source>
        <dbReference type="ARBA" id="ARBA00023136"/>
    </source>
</evidence>
<feature type="transmembrane region" description="Helical" evidence="7">
    <location>
        <begin position="98"/>
        <end position="121"/>
    </location>
</feature>
<proteinExistence type="inferred from homology"/>
<evidence type="ECO:0000256" key="3">
    <source>
        <dbReference type="ARBA" id="ARBA00022692"/>
    </source>
</evidence>
<evidence type="ECO:0000256" key="1">
    <source>
        <dbReference type="ARBA" id="ARBA00004477"/>
    </source>
</evidence>
<dbReference type="Pfam" id="PF04511">
    <property type="entry name" value="DER1"/>
    <property type="match status" value="1"/>
</dbReference>